<dbReference type="InterPro" id="IPR011032">
    <property type="entry name" value="GroES-like_sf"/>
</dbReference>
<dbReference type="CDD" id="cd08249">
    <property type="entry name" value="enoyl_reductase_like"/>
    <property type="match status" value="1"/>
</dbReference>
<comment type="similarity">
    <text evidence="1">Belongs to the zinc-containing alcohol dehydrogenase family.</text>
</comment>
<evidence type="ECO:0000256" key="1">
    <source>
        <dbReference type="ARBA" id="ARBA00008072"/>
    </source>
</evidence>
<dbReference type="InterPro" id="IPR047122">
    <property type="entry name" value="Trans-enoyl_RdTase-like"/>
</dbReference>
<dbReference type="SUPFAM" id="SSF51735">
    <property type="entry name" value="NAD(P)-binding Rossmann-fold domains"/>
    <property type="match status" value="1"/>
</dbReference>
<keyword evidence="2" id="KW-0560">Oxidoreductase</keyword>
<dbReference type="EMBL" id="NPHW01003724">
    <property type="protein sequence ID" value="OXV09079.1"/>
    <property type="molecule type" value="Genomic_DNA"/>
</dbReference>
<name>A0A232LY55_9EURO</name>
<gene>
    <name evidence="4" type="ORF">Egran_03157</name>
</gene>
<dbReference type="OrthoDB" id="9992527at2759"/>
<sequence>MKGVIAEKNGAPFQVTEDLEVPEPSPDQILVKSLYTAVNPIDLMMAQTGLLVVSWPFVPGVDASGVVVKVGENAASRFKIGDYICGCTRLGTKGHSTCQEYFLMDAAVTISKPANLSPVEAATIGVGLETAALGVLDGLDVNLPDPSDIPEEKHEWAVVLGGSSSVGKFGVQLFKISGYNVIASCSANSAELVKSQGAAAVFDYKKPVEEQVKEVLAITNGNIHRVFDAAATGDEFAKALFKELPEPKYFSTTNDWTNITDFEGGHSYLVALGPVGRPSAPEVNEKLSSYIPALVKLIEAGKLLAGPYVLFGDGGFEDAIQALTHFEQSGGSSKKIVVKIGDE</sequence>
<dbReference type="Gene3D" id="3.40.50.720">
    <property type="entry name" value="NAD(P)-binding Rossmann-like Domain"/>
    <property type="match status" value="1"/>
</dbReference>
<dbReference type="GO" id="GO:0016651">
    <property type="term" value="F:oxidoreductase activity, acting on NAD(P)H"/>
    <property type="evidence" value="ECO:0007669"/>
    <property type="project" value="InterPro"/>
</dbReference>
<dbReference type="Pfam" id="PF08240">
    <property type="entry name" value="ADH_N"/>
    <property type="match status" value="1"/>
</dbReference>
<dbReference type="SMART" id="SM00829">
    <property type="entry name" value="PKS_ER"/>
    <property type="match status" value="1"/>
</dbReference>
<protein>
    <recommendedName>
        <fullName evidence="3">Enoyl reductase (ER) domain-containing protein</fullName>
    </recommendedName>
</protein>
<dbReference type="AlphaFoldDB" id="A0A232LY55"/>
<reference evidence="4 5" key="1">
    <citation type="journal article" date="2015" name="Environ. Microbiol.">
        <title>Metagenome sequence of Elaphomyces granulatus from sporocarp tissue reveals Ascomycota ectomycorrhizal fingerprints of genome expansion and a Proteobacteria-rich microbiome.</title>
        <authorList>
            <person name="Quandt C.A."/>
            <person name="Kohler A."/>
            <person name="Hesse C.N."/>
            <person name="Sharpton T.J."/>
            <person name="Martin F."/>
            <person name="Spatafora J.W."/>
        </authorList>
    </citation>
    <scope>NUCLEOTIDE SEQUENCE [LARGE SCALE GENOMIC DNA]</scope>
    <source>
        <strain evidence="4 5">OSC145934</strain>
    </source>
</reference>
<comment type="caution">
    <text evidence="4">The sequence shown here is derived from an EMBL/GenBank/DDBJ whole genome shotgun (WGS) entry which is preliminary data.</text>
</comment>
<proteinExistence type="inferred from homology"/>
<evidence type="ECO:0000313" key="5">
    <source>
        <dbReference type="Proteomes" id="UP000243515"/>
    </source>
</evidence>
<keyword evidence="5" id="KW-1185">Reference proteome</keyword>
<evidence type="ECO:0000256" key="2">
    <source>
        <dbReference type="ARBA" id="ARBA00023002"/>
    </source>
</evidence>
<dbReference type="PANTHER" id="PTHR45348">
    <property type="entry name" value="HYPOTHETICAL OXIDOREDUCTASE (EUROFUNG)"/>
    <property type="match status" value="1"/>
</dbReference>
<dbReference type="Gene3D" id="3.90.180.10">
    <property type="entry name" value="Medium-chain alcohol dehydrogenases, catalytic domain"/>
    <property type="match status" value="1"/>
</dbReference>
<dbReference type="SUPFAM" id="SSF50129">
    <property type="entry name" value="GroES-like"/>
    <property type="match status" value="1"/>
</dbReference>
<dbReference type="InterPro" id="IPR036291">
    <property type="entry name" value="NAD(P)-bd_dom_sf"/>
</dbReference>
<dbReference type="InterPro" id="IPR020843">
    <property type="entry name" value="ER"/>
</dbReference>
<evidence type="ECO:0000313" key="4">
    <source>
        <dbReference type="EMBL" id="OXV09079.1"/>
    </source>
</evidence>
<dbReference type="InterPro" id="IPR013154">
    <property type="entry name" value="ADH-like_N"/>
</dbReference>
<organism evidence="4 5">
    <name type="scientific">Elaphomyces granulatus</name>
    <dbReference type="NCBI Taxonomy" id="519963"/>
    <lineage>
        <taxon>Eukaryota</taxon>
        <taxon>Fungi</taxon>
        <taxon>Dikarya</taxon>
        <taxon>Ascomycota</taxon>
        <taxon>Pezizomycotina</taxon>
        <taxon>Eurotiomycetes</taxon>
        <taxon>Eurotiomycetidae</taxon>
        <taxon>Eurotiales</taxon>
        <taxon>Elaphomycetaceae</taxon>
        <taxon>Elaphomyces</taxon>
    </lineage>
</organism>
<dbReference type="Proteomes" id="UP000243515">
    <property type="component" value="Unassembled WGS sequence"/>
</dbReference>
<feature type="domain" description="Enoyl reductase (ER)" evidence="3">
    <location>
        <begin position="14"/>
        <end position="338"/>
    </location>
</feature>
<evidence type="ECO:0000259" key="3">
    <source>
        <dbReference type="SMART" id="SM00829"/>
    </source>
</evidence>
<accession>A0A232LY55</accession>
<dbReference type="PANTHER" id="PTHR45348:SF2">
    <property type="entry name" value="ZINC-TYPE ALCOHOL DEHYDROGENASE-LIKE PROTEIN C2E1P3.01"/>
    <property type="match status" value="1"/>
</dbReference>